<keyword evidence="1" id="KW-1133">Transmembrane helix</keyword>
<evidence type="ECO:0000256" key="1">
    <source>
        <dbReference type="SAM" id="Phobius"/>
    </source>
</evidence>
<proteinExistence type="predicted"/>
<dbReference type="EMBL" id="PKUN01000003">
    <property type="protein sequence ID" value="PLX62832.1"/>
    <property type="molecule type" value="Genomic_DNA"/>
</dbReference>
<organism evidence="2 3">
    <name type="scientific">Sedimenticola selenatireducens</name>
    <dbReference type="NCBI Taxonomy" id="191960"/>
    <lineage>
        <taxon>Bacteria</taxon>
        <taxon>Pseudomonadati</taxon>
        <taxon>Pseudomonadota</taxon>
        <taxon>Gammaproteobacteria</taxon>
        <taxon>Chromatiales</taxon>
        <taxon>Sedimenticolaceae</taxon>
        <taxon>Sedimenticola</taxon>
    </lineage>
</organism>
<evidence type="ECO:0000313" key="3">
    <source>
        <dbReference type="Proteomes" id="UP000235015"/>
    </source>
</evidence>
<feature type="transmembrane region" description="Helical" evidence="1">
    <location>
        <begin position="54"/>
        <end position="76"/>
    </location>
</feature>
<reference evidence="2 3" key="1">
    <citation type="submission" date="2017-11" db="EMBL/GenBank/DDBJ databases">
        <title>Genome-resolved metagenomics identifies genetic mobility, metabolic interactions, and unexpected diversity in perchlorate-reducing communities.</title>
        <authorList>
            <person name="Barnum T.P."/>
            <person name="Figueroa I.A."/>
            <person name="Carlstrom C.I."/>
            <person name="Lucas L.N."/>
            <person name="Engelbrektson A.L."/>
            <person name="Coates J.D."/>
        </authorList>
    </citation>
    <scope>NUCLEOTIDE SEQUENCE [LARGE SCALE GENOMIC DNA]</scope>
    <source>
        <strain evidence="2">BM301</strain>
    </source>
</reference>
<feature type="transmembrane region" description="Helical" evidence="1">
    <location>
        <begin position="162"/>
        <end position="179"/>
    </location>
</feature>
<feature type="transmembrane region" description="Helical" evidence="1">
    <location>
        <begin position="7"/>
        <end position="34"/>
    </location>
</feature>
<comment type="caution">
    <text evidence="2">The sequence shown here is derived from an EMBL/GenBank/DDBJ whole genome shotgun (WGS) entry which is preliminary data.</text>
</comment>
<dbReference type="RefSeq" id="WP_273438023.1">
    <property type="nucleotide sequence ID" value="NZ_PKUN01000003.1"/>
</dbReference>
<evidence type="ECO:0000313" key="2">
    <source>
        <dbReference type="EMBL" id="PLX62832.1"/>
    </source>
</evidence>
<sequence length="237" mass="27139">MKFLSFFHLALVIIFAALNGIILYLFVLTLPFGVDVFLKSLAHWDKINLDIGSVRIPAGYVAAFCALIAVVGAVLVQRLPELWKNRLLYARSQYPHPASDAFLTTRKQPFESRDLQAKFPMVKDSGFSRRVQTEVWLDAYQRHNGKAVVLNTRIHWDMLRDIYILSLYFLGFFLVAWIINMGVPFQIVGIYLFLYGTQTLFLLFTARRTGFRVVDNVLALELGMEEDSSKPLGRGRK</sequence>
<keyword evidence="1" id="KW-0812">Transmembrane</keyword>
<name>A0A2N6CZP2_9GAMM</name>
<keyword evidence="1" id="KW-0472">Membrane</keyword>
<gene>
    <name evidence="2" type="ORF">C0630_04480</name>
</gene>
<accession>A0A2N6CZP2</accession>
<dbReference type="AlphaFoldDB" id="A0A2N6CZP2"/>
<protein>
    <submittedName>
        <fullName evidence="2">Uncharacterized protein</fullName>
    </submittedName>
</protein>
<feature type="transmembrane region" description="Helical" evidence="1">
    <location>
        <begin position="185"/>
        <end position="204"/>
    </location>
</feature>
<dbReference type="Proteomes" id="UP000235015">
    <property type="component" value="Unassembled WGS sequence"/>
</dbReference>